<reference evidence="2" key="1">
    <citation type="submission" date="2023-01" db="EMBL/GenBank/DDBJ databases">
        <title>Genome assembly of the deep-sea coral Lophelia pertusa.</title>
        <authorList>
            <person name="Herrera S."/>
            <person name="Cordes E."/>
        </authorList>
    </citation>
    <scope>NUCLEOTIDE SEQUENCE</scope>
    <source>
        <strain evidence="2">USNM1676648</strain>
        <tissue evidence="2">Polyp</tissue>
    </source>
</reference>
<comment type="caution">
    <text evidence="2">The sequence shown here is derived from an EMBL/GenBank/DDBJ whole genome shotgun (WGS) entry which is preliminary data.</text>
</comment>
<feature type="domain" description="VWFA" evidence="1">
    <location>
        <begin position="39"/>
        <end position="214"/>
    </location>
</feature>
<dbReference type="EMBL" id="MU825398">
    <property type="protein sequence ID" value="KAJ7393300.1"/>
    <property type="molecule type" value="Genomic_DNA"/>
</dbReference>
<evidence type="ECO:0000259" key="1">
    <source>
        <dbReference type="PROSITE" id="PS50234"/>
    </source>
</evidence>
<dbReference type="CDD" id="cd01450">
    <property type="entry name" value="vWFA_subfamily_ECM"/>
    <property type="match status" value="1"/>
</dbReference>
<dbReference type="PANTHER" id="PTHR22588">
    <property type="entry name" value="VWFA DOMAIN-CONTAINING PROTEIN"/>
    <property type="match status" value="1"/>
</dbReference>
<dbReference type="SUPFAM" id="SSF53300">
    <property type="entry name" value="vWA-like"/>
    <property type="match status" value="1"/>
</dbReference>
<sequence length="225" mass="24175">MVYYADNFYIDIARADFKFIVLKSNCLFISEPTKIAKVDLGFAIGVASRDASNTLQHMKDIIKSIVDKYGTDKVHYGLITFDNKASIKIPFSSRIDSAASLKSLIDSVPVTTGGPAVDKALEAAITLFGGEGVRYDAQKVLVLMVDKKSSGDDAAATKTAMELKDSGVNIITVAVGAEAYPNNLKNISSTPDNVVNTSTTDKPDEVGNQIIDRTGAVVDNVIERF</sequence>
<proteinExistence type="predicted"/>
<keyword evidence="3" id="KW-1185">Reference proteome</keyword>
<dbReference type="PROSITE" id="PS50234">
    <property type="entry name" value="VWFA"/>
    <property type="match status" value="1"/>
</dbReference>
<dbReference type="SMART" id="SM00327">
    <property type="entry name" value="VWA"/>
    <property type="match status" value="1"/>
</dbReference>
<dbReference type="InterPro" id="IPR036465">
    <property type="entry name" value="vWFA_dom_sf"/>
</dbReference>
<dbReference type="Proteomes" id="UP001163046">
    <property type="component" value="Unassembled WGS sequence"/>
</dbReference>
<protein>
    <recommendedName>
        <fullName evidence="1">VWFA domain-containing protein</fullName>
    </recommendedName>
</protein>
<evidence type="ECO:0000313" key="3">
    <source>
        <dbReference type="Proteomes" id="UP001163046"/>
    </source>
</evidence>
<organism evidence="2 3">
    <name type="scientific">Desmophyllum pertusum</name>
    <dbReference type="NCBI Taxonomy" id="174260"/>
    <lineage>
        <taxon>Eukaryota</taxon>
        <taxon>Metazoa</taxon>
        <taxon>Cnidaria</taxon>
        <taxon>Anthozoa</taxon>
        <taxon>Hexacorallia</taxon>
        <taxon>Scleractinia</taxon>
        <taxon>Caryophylliina</taxon>
        <taxon>Caryophylliidae</taxon>
        <taxon>Desmophyllum</taxon>
    </lineage>
</organism>
<gene>
    <name evidence="2" type="ORF">OS493_006269</name>
</gene>
<evidence type="ECO:0000313" key="2">
    <source>
        <dbReference type="EMBL" id="KAJ7393300.1"/>
    </source>
</evidence>
<dbReference type="AlphaFoldDB" id="A0A9X0DAZ3"/>
<dbReference type="PANTHER" id="PTHR22588:SF3">
    <property type="entry name" value="VWFA DOMAIN-CONTAINING PROTEIN"/>
    <property type="match status" value="1"/>
</dbReference>
<name>A0A9X0DAZ3_9CNID</name>
<dbReference type="InterPro" id="IPR052229">
    <property type="entry name" value="Collagen-VI/PIF"/>
</dbReference>
<dbReference type="Pfam" id="PF00092">
    <property type="entry name" value="VWA"/>
    <property type="match status" value="1"/>
</dbReference>
<dbReference type="Gene3D" id="3.40.50.410">
    <property type="entry name" value="von Willebrand factor, type A domain"/>
    <property type="match status" value="1"/>
</dbReference>
<accession>A0A9X0DAZ3</accession>
<dbReference type="InterPro" id="IPR002035">
    <property type="entry name" value="VWF_A"/>
</dbReference>